<feature type="region of interest" description="Disordered" evidence="1">
    <location>
        <begin position="114"/>
        <end position="144"/>
    </location>
</feature>
<dbReference type="RefSeq" id="WP_210228782.1">
    <property type="nucleotide sequence ID" value="NZ_CP072800.1"/>
</dbReference>
<protein>
    <submittedName>
        <fullName evidence="2">Uncharacterized protein</fullName>
    </submittedName>
</protein>
<proteinExistence type="predicted"/>
<dbReference type="Proteomes" id="UP000672027">
    <property type="component" value="Chromosome"/>
</dbReference>
<evidence type="ECO:0000256" key="1">
    <source>
        <dbReference type="SAM" id="MobiDB-lite"/>
    </source>
</evidence>
<organism evidence="2 3">
    <name type="scientific">Candidatus Thiothrix anitrata</name>
    <dbReference type="NCBI Taxonomy" id="2823902"/>
    <lineage>
        <taxon>Bacteria</taxon>
        <taxon>Pseudomonadati</taxon>
        <taxon>Pseudomonadota</taxon>
        <taxon>Gammaproteobacteria</taxon>
        <taxon>Thiotrichales</taxon>
        <taxon>Thiotrichaceae</taxon>
        <taxon>Thiothrix</taxon>
    </lineage>
</organism>
<accession>A0ABX7X4S6</accession>
<name>A0ABX7X4S6_9GAMM</name>
<keyword evidence="3" id="KW-1185">Reference proteome</keyword>
<reference evidence="2 3" key="1">
    <citation type="submission" date="2021-04" db="EMBL/GenBank/DDBJ databases">
        <title>Genomics, taxonomy and metabolism of representatives of sulfur bacteria of the genus Thiothrix: Thiothrix fructosivorans QT, Thiothrix unzii A1T and three new species, Thiothrix subterranea sp. nov., Thiothrix litoralis sp. nov. and 'Candidatus Thiothrix anitrata' sp. nov.</title>
        <authorList>
            <person name="Ravin N.V."/>
            <person name="Smolyakov D."/>
            <person name="Rudenko T.S."/>
            <person name="Mardanov A.V."/>
            <person name="Beletsky A.V."/>
            <person name="Markov N.D."/>
            <person name="Fomenkov A.I."/>
            <person name="Roberts R.J."/>
            <person name="Karnachuk O.V."/>
            <person name="Novikov A."/>
            <person name="Grabovich M.Y."/>
        </authorList>
    </citation>
    <scope>NUCLEOTIDE SEQUENCE [LARGE SCALE GENOMIC DNA]</scope>
    <source>
        <strain evidence="2 3">A52</strain>
    </source>
</reference>
<sequence>MLTHAKTDPLKVALLSISPHNRAILEFFFAAAGRNLFKAVTLDDAKALIVDYDHVGAREEWEQHAPSGKPGIILSVHPIELTNAIWIAKPLTSRALTDAAERVQQLLATNTQSTAATPLLHQADTPKENTDSPAASPLDTQFPQPFGVAKRTVYKPRTVVLNLDDDEDDEPPVVVQPPTATPEPEVVFDPAEHNISMEEVARPVTDDISPEIAEHRWRELCGDREDINDMTDWHLEAILFTPENYLLTNVQEAVRLARQSNQQVELKLPGGDYALLMPETHQVYCTLNTSSDTFAMLCNNPVQPGQVALHILSSTERLAHEAQIHDNSSRLLDMEAFLWVISLLTAQGRLSRHVDIKQRIALKYWPNLTRIEQFPQVTRIAALWNQRPSTPLEIAKALNIPQRYVFSFYTAANTLNLFELDQTKLKSREKEKPKESRGLFSRLLKRLLGGGAK</sequence>
<evidence type="ECO:0000313" key="2">
    <source>
        <dbReference type="EMBL" id="QTR50870.1"/>
    </source>
</evidence>
<gene>
    <name evidence="2" type="ORF">J8380_04690</name>
</gene>
<dbReference type="EMBL" id="CP072800">
    <property type="protein sequence ID" value="QTR50870.1"/>
    <property type="molecule type" value="Genomic_DNA"/>
</dbReference>
<feature type="region of interest" description="Disordered" evidence="1">
    <location>
        <begin position="163"/>
        <end position="185"/>
    </location>
</feature>
<feature type="compositionally biased region" description="Low complexity" evidence="1">
    <location>
        <begin position="172"/>
        <end position="185"/>
    </location>
</feature>
<evidence type="ECO:0000313" key="3">
    <source>
        <dbReference type="Proteomes" id="UP000672027"/>
    </source>
</evidence>